<comment type="cofactor">
    <cofactor evidence="6">
        <name>[2Fe-2S] cluster</name>
        <dbReference type="ChEBI" id="CHEBI:190135"/>
    </cofactor>
</comment>
<dbReference type="GO" id="GO:0046872">
    <property type="term" value="F:metal ion binding"/>
    <property type="evidence" value="ECO:0007669"/>
    <property type="project" value="UniProtKB-KW"/>
</dbReference>
<dbReference type="InterPro" id="IPR017941">
    <property type="entry name" value="Rieske_2Fe-2S"/>
</dbReference>
<keyword evidence="3" id="KW-0408">Iron</keyword>
<reference evidence="9" key="1">
    <citation type="submission" date="2020-07" db="EMBL/GenBank/DDBJ databases">
        <title>Huge and variable diversity of episymbiotic CPR bacteria and DPANN archaea in groundwater ecosystems.</title>
        <authorList>
            <person name="He C.Y."/>
            <person name="Keren R."/>
            <person name="Whittaker M."/>
            <person name="Farag I.F."/>
            <person name="Doudna J."/>
            <person name="Cate J.H.D."/>
            <person name="Banfield J.F."/>
        </authorList>
    </citation>
    <scope>NUCLEOTIDE SEQUENCE</scope>
    <source>
        <strain evidence="9">NC_groundwater_763_Ag_S-0.2um_68_21</strain>
    </source>
</reference>
<keyword evidence="2" id="KW-0479">Metal-binding</keyword>
<gene>
    <name evidence="9" type="ORF">HYZ11_02115</name>
</gene>
<dbReference type="CDD" id="cd03467">
    <property type="entry name" value="Rieske"/>
    <property type="match status" value="1"/>
</dbReference>
<keyword evidence="4" id="KW-0411">Iron-sulfur</keyword>
<dbReference type="AlphaFoldDB" id="A0A932HW78"/>
<keyword evidence="1" id="KW-0001">2Fe-2S</keyword>
<keyword evidence="5" id="KW-1015">Disulfide bond</keyword>
<evidence type="ECO:0000256" key="4">
    <source>
        <dbReference type="ARBA" id="ARBA00023014"/>
    </source>
</evidence>
<proteinExistence type="predicted"/>
<evidence type="ECO:0000256" key="1">
    <source>
        <dbReference type="ARBA" id="ARBA00022714"/>
    </source>
</evidence>
<feature type="transmembrane region" description="Helical" evidence="7">
    <location>
        <begin position="20"/>
        <end position="45"/>
    </location>
</feature>
<dbReference type="Gene3D" id="2.102.10.10">
    <property type="entry name" value="Rieske [2Fe-2S] iron-sulphur domain"/>
    <property type="match status" value="1"/>
</dbReference>
<sequence length="155" mass="16825">MSASESPPMPQEKLDRREAMISLSMAAGLVLSCGTAAFYGLRYLFGRQAPARKVSVPVAVTDDVPEGRSLLREDLSGRKFLLVRRGEGVRAFSTTCTHLGCQVHWKPEEKTFFCPCHDGVFDADGNPVSGPPPAPLAQYPVELRGSTVFVTMPEA</sequence>
<comment type="caution">
    <text evidence="9">The sequence shown here is derived from an EMBL/GenBank/DDBJ whole genome shotgun (WGS) entry which is preliminary data.</text>
</comment>
<evidence type="ECO:0000313" key="9">
    <source>
        <dbReference type="EMBL" id="MBI3126382.1"/>
    </source>
</evidence>
<dbReference type="EMBL" id="JACPUR010000003">
    <property type="protein sequence ID" value="MBI3126382.1"/>
    <property type="molecule type" value="Genomic_DNA"/>
</dbReference>
<evidence type="ECO:0000256" key="5">
    <source>
        <dbReference type="ARBA" id="ARBA00023157"/>
    </source>
</evidence>
<keyword evidence="7" id="KW-0472">Membrane</keyword>
<evidence type="ECO:0000256" key="2">
    <source>
        <dbReference type="ARBA" id="ARBA00022723"/>
    </source>
</evidence>
<dbReference type="GO" id="GO:0016020">
    <property type="term" value="C:membrane"/>
    <property type="evidence" value="ECO:0007669"/>
    <property type="project" value="InterPro"/>
</dbReference>
<dbReference type="PROSITE" id="PS51296">
    <property type="entry name" value="RIESKE"/>
    <property type="match status" value="1"/>
</dbReference>
<keyword evidence="7" id="KW-0812">Transmembrane</keyword>
<dbReference type="PRINTS" id="PR00162">
    <property type="entry name" value="RIESKE"/>
</dbReference>
<protein>
    <submittedName>
        <fullName evidence="9">Rieske (2Fe-2S) protein</fullName>
    </submittedName>
</protein>
<dbReference type="GO" id="GO:0051537">
    <property type="term" value="F:2 iron, 2 sulfur cluster binding"/>
    <property type="evidence" value="ECO:0007669"/>
    <property type="project" value="UniProtKB-KW"/>
</dbReference>
<dbReference type="PANTHER" id="PTHR10134">
    <property type="entry name" value="CYTOCHROME B-C1 COMPLEX SUBUNIT RIESKE, MITOCHONDRIAL"/>
    <property type="match status" value="1"/>
</dbReference>
<evidence type="ECO:0000313" key="10">
    <source>
        <dbReference type="Proteomes" id="UP000782312"/>
    </source>
</evidence>
<feature type="domain" description="Rieske" evidence="8">
    <location>
        <begin position="55"/>
        <end position="150"/>
    </location>
</feature>
<dbReference type="InterPro" id="IPR036922">
    <property type="entry name" value="Rieske_2Fe-2S_sf"/>
</dbReference>
<evidence type="ECO:0000256" key="7">
    <source>
        <dbReference type="SAM" id="Phobius"/>
    </source>
</evidence>
<dbReference type="InterPro" id="IPR005805">
    <property type="entry name" value="Rieske_Fe-S_prot_C"/>
</dbReference>
<dbReference type="InterPro" id="IPR014349">
    <property type="entry name" value="Rieske_Fe-S_prot"/>
</dbReference>
<name>A0A932HW78_UNCTE</name>
<accession>A0A932HW78</accession>
<organism evidence="9 10">
    <name type="scientific">Tectimicrobiota bacterium</name>
    <dbReference type="NCBI Taxonomy" id="2528274"/>
    <lineage>
        <taxon>Bacteria</taxon>
        <taxon>Pseudomonadati</taxon>
        <taxon>Nitrospinota/Tectimicrobiota group</taxon>
        <taxon>Candidatus Tectimicrobiota</taxon>
    </lineage>
</organism>
<evidence type="ECO:0000256" key="6">
    <source>
        <dbReference type="ARBA" id="ARBA00034078"/>
    </source>
</evidence>
<evidence type="ECO:0000259" key="8">
    <source>
        <dbReference type="PROSITE" id="PS51296"/>
    </source>
</evidence>
<dbReference type="SUPFAM" id="SSF50022">
    <property type="entry name" value="ISP domain"/>
    <property type="match status" value="1"/>
</dbReference>
<keyword evidence="7" id="KW-1133">Transmembrane helix</keyword>
<dbReference type="Pfam" id="PF00355">
    <property type="entry name" value="Rieske"/>
    <property type="match status" value="1"/>
</dbReference>
<evidence type="ECO:0000256" key="3">
    <source>
        <dbReference type="ARBA" id="ARBA00023004"/>
    </source>
</evidence>
<dbReference type="Proteomes" id="UP000782312">
    <property type="component" value="Unassembled WGS sequence"/>
</dbReference>